<reference evidence="4 5" key="1">
    <citation type="submission" date="2023-05" db="EMBL/GenBank/DDBJ databases">
        <title>Draft genome sequence of Streptomyces sp. B-S-A8 isolated from a cave soil in Thailand.</title>
        <authorList>
            <person name="Chamroensaksri N."/>
            <person name="Muangham S."/>
        </authorList>
    </citation>
    <scope>NUCLEOTIDE SEQUENCE [LARGE SCALE GENOMIC DNA]</scope>
    <source>
        <strain evidence="4 5">B-S-A8</strain>
    </source>
</reference>
<dbReference type="PANTHER" id="PTHR33371:SF4">
    <property type="entry name" value="INTERMEMBRANE PHOSPHOLIPID TRANSPORT SYSTEM BINDING PROTEIN MLAD"/>
    <property type="match status" value="1"/>
</dbReference>
<dbReference type="InterPro" id="IPR003399">
    <property type="entry name" value="Mce/MlaD"/>
</dbReference>
<evidence type="ECO:0000313" key="5">
    <source>
        <dbReference type="Proteomes" id="UP001224661"/>
    </source>
</evidence>
<dbReference type="Pfam" id="PF11887">
    <property type="entry name" value="Mce4_CUP1"/>
    <property type="match status" value="1"/>
</dbReference>
<dbReference type="NCBIfam" id="TIGR00996">
    <property type="entry name" value="Mtu_fam_mce"/>
    <property type="match status" value="1"/>
</dbReference>
<dbReference type="InterPro" id="IPR024516">
    <property type="entry name" value="Mce_C"/>
</dbReference>
<keyword evidence="5" id="KW-1185">Reference proteome</keyword>
<feature type="compositionally biased region" description="Basic and acidic residues" evidence="1">
    <location>
        <begin position="1"/>
        <end position="14"/>
    </location>
</feature>
<evidence type="ECO:0000313" key="4">
    <source>
        <dbReference type="EMBL" id="MDI3386261.1"/>
    </source>
</evidence>
<gene>
    <name evidence="4" type="ORF">QIS99_08535</name>
</gene>
<organism evidence="4 5">
    <name type="scientific">Streptomyces solicavernae</name>
    <dbReference type="NCBI Taxonomy" id="3043614"/>
    <lineage>
        <taxon>Bacteria</taxon>
        <taxon>Bacillati</taxon>
        <taxon>Actinomycetota</taxon>
        <taxon>Actinomycetes</taxon>
        <taxon>Kitasatosporales</taxon>
        <taxon>Streptomycetaceae</taxon>
        <taxon>Streptomyces</taxon>
    </lineage>
</organism>
<protein>
    <submittedName>
        <fullName evidence="4">MCE family protein</fullName>
    </submittedName>
</protein>
<dbReference type="EMBL" id="JASCIR010000005">
    <property type="protein sequence ID" value="MDI3386261.1"/>
    <property type="molecule type" value="Genomic_DNA"/>
</dbReference>
<proteinExistence type="predicted"/>
<dbReference type="InterPro" id="IPR052336">
    <property type="entry name" value="MlaD_Phospholipid_Transporter"/>
</dbReference>
<evidence type="ECO:0000259" key="2">
    <source>
        <dbReference type="Pfam" id="PF02470"/>
    </source>
</evidence>
<name>A0ABT6RRI4_9ACTN</name>
<feature type="region of interest" description="Disordered" evidence="1">
    <location>
        <begin position="1"/>
        <end position="22"/>
    </location>
</feature>
<feature type="domain" description="Mce/MlaD" evidence="2">
    <location>
        <begin position="56"/>
        <end position="128"/>
    </location>
</feature>
<dbReference type="PANTHER" id="PTHR33371">
    <property type="entry name" value="INTERMEMBRANE PHOSPHOLIPID TRANSPORT SYSTEM BINDING PROTEIN MLAD-RELATED"/>
    <property type="match status" value="1"/>
</dbReference>
<dbReference type="InterPro" id="IPR006311">
    <property type="entry name" value="TAT_signal"/>
</dbReference>
<comment type="caution">
    <text evidence="4">The sequence shown here is derived from an EMBL/GenBank/DDBJ whole genome shotgun (WGS) entry which is preliminary data.</text>
</comment>
<dbReference type="Proteomes" id="UP001224661">
    <property type="component" value="Unassembled WGS sequence"/>
</dbReference>
<accession>A0ABT6RRI4</accession>
<evidence type="ECO:0000256" key="1">
    <source>
        <dbReference type="SAM" id="MobiDB-lite"/>
    </source>
</evidence>
<feature type="domain" description="Mammalian cell entry C-terminal" evidence="3">
    <location>
        <begin position="135"/>
        <end position="312"/>
    </location>
</feature>
<evidence type="ECO:0000259" key="3">
    <source>
        <dbReference type="Pfam" id="PF11887"/>
    </source>
</evidence>
<dbReference type="RefSeq" id="WP_282512066.1">
    <property type="nucleotide sequence ID" value="NZ_JASCIR010000005.1"/>
</dbReference>
<dbReference type="InterPro" id="IPR005693">
    <property type="entry name" value="Mce"/>
</dbReference>
<sequence>MTRPRESRPRESRPKTPRRRLPGPVRRQALVGALALAVLAAGALVAVRAPGSRDMRVTAYFDRAVGIYAGSDLRILGVRVGEVESVTPEPTRVRVTLAVDEGVRVPVGARAVAVAPSIVADRYVQLTPAYTGGPALKDGARLPESRNSTPAEIDEIYDSITELSRALGPGGANAKGALSDLLETGAKNLKGNGAAIGESIEQFGKAAKTLNGSSRDLFTTLAQLQSFTTMLKEKDGDVRTAQENLADVTGYFAENKDDLAGALEELGKALAKVKKFIEDHRGSLKKNVSRLVPITRTLVDQRASLAEALDTAPLAAGNVVSAYNPRTRTLDGRANLNELSMGGPLLPLPATGGGR</sequence>
<dbReference type="Pfam" id="PF02470">
    <property type="entry name" value="MlaD"/>
    <property type="match status" value="1"/>
</dbReference>
<dbReference type="PROSITE" id="PS51318">
    <property type="entry name" value="TAT"/>
    <property type="match status" value="1"/>
</dbReference>